<dbReference type="Gene3D" id="1.10.10.10">
    <property type="entry name" value="Winged helix-like DNA-binding domain superfamily/Winged helix DNA-binding domain"/>
    <property type="match status" value="1"/>
</dbReference>
<accession>A0AAJ1MIN4</accession>
<dbReference type="PANTHER" id="PTHR30363:SF44">
    <property type="entry name" value="AGA OPERON TRANSCRIPTIONAL REPRESSOR-RELATED"/>
    <property type="match status" value="1"/>
</dbReference>
<dbReference type="InterPro" id="IPR036390">
    <property type="entry name" value="WH_DNA-bd_sf"/>
</dbReference>
<sequence>MAEKRIEEIKELLRTKGRVYVNDLSARFNVSEVSVRKYLSKLEADGVADRFYGGASLSAPASSLEQAEGFYANPLLQSLASTARRQIADGDSIFIGSGRSCSVLARMLTGLENLTVVTNNITAMTDIIKNAARVYTLGGEVTTTDGITQFSSWESPENLLKNIFVNKAFTSTSGLDLKAGLTVDSVISSYIFKHIPSMSHRWYLLADSSKFGKISIYSVAELNQLDSVISDNIPADYLQSFKKQGIDVIEISS</sequence>
<evidence type="ECO:0000313" key="4">
    <source>
        <dbReference type="EMBL" id="MDC7226488.1"/>
    </source>
</evidence>
<comment type="caution">
    <text evidence="4">The sequence shown here is derived from an EMBL/GenBank/DDBJ whole genome shotgun (WGS) entry which is preliminary data.</text>
</comment>
<gene>
    <name evidence="4" type="ORF">PQJ61_06965</name>
</gene>
<dbReference type="InterPro" id="IPR037171">
    <property type="entry name" value="NagB/RpiA_transferase-like"/>
</dbReference>
<keyword evidence="4" id="KW-0238">DNA-binding</keyword>
<dbReference type="Pfam" id="PF00455">
    <property type="entry name" value="DeoRC"/>
    <property type="match status" value="1"/>
</dbReference>
<dbReference type="GO" id="GO:0003700">
    <property type="term" value="F:DNA-binding transcription factor activity"/>
    <property type="evidence" value="ECO:0007669"/>
    <property type="project" value="InterPro"/>
</dbReference>
<dbReference type="Pfam" id="PF08220">
    <property type="entry name" value="HTH_DeoR"/>
    <property type="match status" value="1"/>
</dbReference>
<feature type="domain" description="HTH deoR-type" evidence="3">
    <location>
        <begin position="2"/>
        <end position="57"/>
    </location>
</feature>
<dbReference type="PROSITE" id="PS51000">
    <property type="entry name" value="HTH_DEOR_2"/>
    <property type="match status" value="1"/>
</dbReference>
<dbReference type="InterPro" id="IPR014036">
    <property type="entry name" value="DeoR-like_C"/>
</dbReference>
<dbReference type="SUPFAM" id="SSF46785">
    <property type="entry name" value="Winged helix' DNA-binding domain"/>
    <property type="match status" value="1"/>
</dbReference>
<dbReference type="SMART" id="SM01134">
    <property type="entry name" value="DeoRC"/>
    <property type="match status" value="1"/>
</dbReference>
<reference evidence="4 5" key="1">
    <citation type="submission" date="2022-12" db="EMBL/GenBank/DDBJ databases">
        <title>Metagenome assembled genome from gulf of manar.</title>
        <authorList>
            <person name="Kohli P."/>
            <person name="Pk S."/>
            <person name="Venkata Ramana C."/>
            <person name="Sasikala C."/>
        </authorList>
    </citation>
    <scope>NUCLEOTIDE SEQUENCE [LARGE SCALE GENOMIC DNA]</scope>
    <source>
        <strain evidence="4">JB008</strain>
    </source>
</reference>
<evidence type="ECO:0000256" key="1">
    <source>
        <dbReference type="ARBA" id="ARBA00023015"/>
    </source>
</evidence>
<name>A0AAJ1MIN4_9SPIO</name>
<organism evidence="4 5">
    <name type="scientific">Candidatus Thalassospirochaeta sargassi</name>
    <dbReference type="NCBI Taxonomy" id="3119039"/>
    <lineage>
        <taxon>Bacteria</taxon>
        <taxon>Pseudomonadati</taxon>
        <taxon>Spirochaetota</taxon>
        <taxon>Spirochaetia</taxon>
        <taxon>Spirochaetales</taxon>
        <taxon>Spirochaetaceae</taxon>
        <taxon>Candidatus Thalassospirochaeta</taxon>
    </lineage>
</organism>
<dbReference type="InterPro" id="IPR036388">
    <property type="entry name" value="WH-like_DNA-bd_sf"/>
</dbReference>
<dbReference type="InterPro" id="IPR001034">
    <property type="entry name" value="DeoR_HTH"/>
</dbReference>
<dbReference type="SUPFAM" id="SSF100950">
    <property type="entry name" value="NagB/RpiA/CoA transferase-like"/>
    <property type="match status" value="1"/>
</dbReference>
<proteinExistence type="predicted"/>
<evidence type="ECO:0000313" key="5">
    <source>
        <dbReference type="Proteomes" id="UP001221217"/>
    </source>
</evidence>
<evidence type="ECO:0000256" key="2">
    <source>
        <dbReference type="ARBA" id="ARBA00023163"/>
    </source>
</evidence>
<dbReference type="AlphaFoldDB" id="A0AAJ1MIN4"/>
<dbReference type="GO" id="GO:0003677">
    <property type="term" value="F:DNA binding"/>
    <property type="evidence" value="ECO:0007669"/>
    <property type="project" value="UniProtKB-KW"/>
</dbReference>
<dbReference type="PANTHER" id="PTHR30363">
    <property type="entry name" value="HTH-TYPE TRANSCRIPTIONAL REGULATOR SRLR-RELATED"/>
    <property type="match status" value="1"/>
</dbReference>
<evidence type="ECO:0000259" key="3">
    <source>
        <dbReference type="PROSITE" id="PS51000"/>
    </source>
</evidence>
<dbReference type="Proteomes" id="UP001221217">
    <property type="component" value="Unassembled WGS sequence"/>
</dbReference>
<dbReference type="EMBL" id="JAQQAL010000012">
    <property type="protein sequence ID" value="MDC7226488.1"/>
    <property type="molecule type" value="Genomic_DNA"/>
</dbReference>
<keyword evidence="2" id="KW-0804">Transcription</keyword>
<dbReference type="InterPro" id="IPR050313">
    <property type="entry name" value="Carb_Metab_HTH_regulators"/>
</dbReference>
<keyword evidence="1" id="KW-0805">Transcription regulation</keyword>
<protein>
    <submittedName>
        <fullName evidence="4">DeoR/GlpR family DNA-binding transcription regulator</fullName>
    </submittedName>
</protein>
<dbReference type="SMART" id="SM00420">
    <property type="entry name" value="HTH_DEOR"/>
    <property type="match status" value="1"/>
</dbReference>